<organism evidence="9 10">
    <name type="scientific">Striga asiatica</name>
    <name type="common">Asiatic witchweed</name>
    <name type="synonym">Buchnera asiatica</name>
    <dbReference type="NCBI Taxonomy" id="4170"/>
    <lineage>
        <taxon>Eukaryota</taxon>
        <taxon>Viridiplantae</taxon>
        <taxon>Streptophyta</taxon>
        <taxon>Embryophyta</taxon>
        <taxon>Tracheophyta</taxon>
        <taxon>Spermatophyta</taxon>
        <taxon>Magnoliopsida</taxon>
        <taxon>eudicotyledons</taxon>
        <taxon>Gunneridae</taxon>
        <taxon>Pentapetalae</taxon>
        <taxon>asterids</taxon>
        <taxon>lamiids</taxon>
        <taxon>Lamiales</taxon>
        <taxon>Orobanchaceae</taxon>
        <taxon>Buchnereae</taxon>
        <taxon>Striga</taxon>
    </lineage>
</organism>
<dbReference type="InterPro" id="IPR003657">
    <property type="entry name" value="WRKY_dom"/>
</dbReference>
<evidence type="ECO:0000256" key="6">
    <source>
        <dbReference type="ARBA" id="ARBA00060761"/>
    </source>
</evidence>
<evidence type="ECO:0000259" key="8">
    <source>
        <dbReference type="PROSITE" id="PS50811"/>
    </source>
</evidence>
<gene>
    <name evidence="9" type="ORF">STAS_28802</name>
</gene>
<dbReference type="OrthoDB" id="662136at2759"/>
<keyword evidence="3 9" id="KW-0238">DNA-binding</keyword>
<dbReference type="GO" id="GO:0003700">
    <property type="term" value="F:DNA-binding transcription factor activity"/>
    <property type="evidence" value="ECO:0007669"/>
    <property type="project" value="InterPro"/>
</dbReference>
<dbReference type="EMBL" id="BKCP01009626">
    <property type="protein sequence ID" value="GER51437.1"/>
    <property type="molecule type" value="Genomic_DNA"/>
</dbReference>
<evidence type="ECO:0000313" key="10">
    <source>
        <dbReference type="Proteomes" id="UP000325081"/>
    </source>
</evidence>
<dbReference type="FunFam" id="2.20.25.80:FF:000007">
    <property type="entry name" value="WRKY transcription factor 22"/>
    <property type="match status" value="1"/>
</dbReference>
<accession>A0A5A7R3W3</accession>
<feature type="compositionally biased region" description="Basic and acidic residues" evidence="7">
    <location>
        <begin position="324"/>
        <end position="336"/>
    </location>
</feature>
<keyword evidence="4" id="KW-0804">Transcription</keyword>
<proteinExistence type="inferred from homology"/>
<feature type="compositionally biased region" description="Polar residues" evidence="7">
    <location>
        <begin position="238"/>
        <end position="253"/>
    </location>
</feature>
<dbReference type="PANTHER" id="PTHR32096:SF80">
    <property type="entry name" value="WRKY TRANSCRIPTION FACTOR 27-RELATED"/>
    <property type="match status" value="1"/>
</dbReference>
<comment type="similarity">
    <text evidence="6">Belongs to the WRKY group II-e family.</text>
</comment>
<dbReference type="Gene3D" id="2.20.25.80">
    <property type="entry name" value="WRKY domain"/>
    <property type="match status" value="1"/>
</dbReference>
<dbReference type="AlphaFoldDB" id="A0A5A7R3W3"/>
<dbReference type="GO" id="GO:0000976">
    <property type="term" value="F:transcription cis-regulatory region binding"/>
    <property type="evidence" value="ECO:0007669"/>
    <property type="project" value="TreeGrafter"/>
</dbReference>
<comment type="subcellular location">
    <subcellularLocation>
        <location evidence="1">Nucleus</location>
    </subcellularLocation>
</comment>
<keyword evidence="10" id="KW-1185">Reference proteome</keyword>
<evidence type="ECO:0000256" key="7">
    <source>
        <dbReference type="SAM" id="MobiDB-lite"/>
    </source>
</evidence>
<dbReference type="Proteomes" id="UP000325081">
    <property type="component" value="Unassembled WGS sequence"/>
</dbReference>
<dbReference type="InterPro" id="IPR036576">
    <property type="entry name" value="WRKY_dom_sf"/>
</dbReference>
<dbReference type="PANTHER" id="PTHR32096">
    <property type="entry name" value="WRKY TRANSCRIPTION FACTOR 30-RELATED-RELATED"/>
    <property type="match status" value="1"/>
</dbReference>
<protein>
    <submittedName>
        <fullName evidence="9">WRKY DNA-binding protein 27</fullName>
    </submittedName>
</protein>
<dbReference type="SUPFAM" id="SSF118290">
    <property type="entry name" value="WRKY DNA-binding domain"/>
    <property type="match status" value="1"/>
</dbReference>
<feature type="region of interest" description="Disordered" evidence="7">
    <location>
        <begin position="324"/>
        <end position="370"/>
    </location>
</feature>
<sequence>MDDDDWDLHAVVRGYASAAATTPTTSAAVDAGGGGPDFPSFSLPAPDQVSFDFLAGEVVANDAFQGLQEAYRELCGGTPPPPASSAGAASGLSAPAAYNVFQPSQEVMQIRLPPLVMNNVQIHESIQFGKPGFIGGSSDNNFLATNINPQPIRQRRRKNQQMKVVRQMTQEELSADSWAWRKYGQKPIKGSPFPRNYYRCSTSKGCAARKQVERSPNDPGIFLVSYTGEHTHPRPSHRSSLAGSTRSKLSSPPSAAGKGDYRLLRGGGHHHKGLINISSSSSSPAGFSPTDPENDDVAGKKEAAAGGDDVDIFMTSPLGANNDDVFRGFRDSDDHSSGGGVGSGDPFSGGLLSSPPWTPTSSASFHGGGL</sequence>
<evidence type="ECO:0000313" key="9">
    <source>
        <dbReference type="EMBL" id="GER51437.1"/>
    </source>
</evidence>
<dbReference type="InterPro" id="IPR044810">
    <property type="entry name" value="WRKY_plant"/>
</dbReference>
<evidence type="ECO:0000256" key="5">
    <source>
        <dbReference type="ARBA" id="ARBA00023242"/>
    </source>
</evidence>
<evidence type="ECO:0000256" key="2">
    <source>
        <dbReference type="ARBA" id="ARBA00023015"/>
    </source>
</evidence>
<evidence type="ECO:0000256" key="3">
    <source>
        <dbReference type="ARBA" id="ARBA00023125"/>
    </source>
</evidence>
<name>A0A5A7R3W3_STRAF</name>
<feature type="compositionally biased region" description="Low complexity" evidence="7">
    <location>
        <begin position="344"/>
        <end position="364"/>
    </location>
</feature>
<feature type="domain" description="WRKY" evidence="8">
    <location>
        <begin position="169"/>
        <end position="235"/>
    </location>
</feature>
<evidence type="ECO:0000256" key="4">
    <source>
        <dbReference type="ARBA" id="ARBA00023163"/>
    </source>
</evidence>
<comment type="caution">
    <text evidence="9">The sequence shown here is derived from an EMBL/GenBank/DDBJ whole genome shotgun (WGS) entry which is preliminary data.</text>
</comment>
<reference evidence="10" key="1">
    <citation type="journal article" date="2019" name="Curr. Biol.">
        <title>Genome Sequence of Striga asiatica Provides Insight into the Evolution of Plant Parasitism.</title>
        <authorList>
            <person name="Yoshida S."/>
            <person name="Kim S."/>
            <person name="Wafula E.K."/>
            <person name="Tanskanen J."/>
            <person name="Kim Y.M."/>
            <person name="Honaas L."/>
            <person name="Yang Z."/>
            <person name="Spallek T."/>
            <person name="Conn C.E."/>
            <person name="Ichihashi Y."/>
            <person name="Cheong K."/>
            <person name="Cui S."/>
            <person name="Der J.P."/>
            <person name="Gundlach H."/>
            <person name="Jiao Y."/>
            <person name="Hori C."/>
            <person name="Ishida J.K."/>
            <person name="Kasahara H."/>
            <person name="Kiba T."/>
            <person name="Kim M.S."/>
            <person name="Koo N."/>
            <person name="Laohavisit A."/>
            <person name="Lee Y.H."/>
            <person name="Lumba S."/>
            <person name="McCourt P."/>
            <person name="Mortimer J.C."/>
            <person name="Mutuku J.M."/>
            <person name="Nomura T."/>
            <person name="Sasaki-Sekimoto Y."/>
            <person name="Seto Y."/>
            <person name="Wang Y."/>
            <person name="Wakatake T."/>
            <person name="Sakakibara H."/>
            <person name="Demura T."/>
            <person name="Yamaguchi S."/>
            <person name="Yoneyama K."/>
            <person name="Manabe R.I."/>
            <person name="Nelson D.C."/>
            <person name="Schulman A.H."/>
            <person name="Timko M.P."/>
            <person name="dePamphilis C.W."/>
            <person name="Choi D."/>
            <person name="Shirasu K."/>
        </authorList>
    </citation>
    <scope>NUCLEOTIDE SEQUENCE [LARGE SCALE GENOMIC DNA]</scope>
    <source>
        <strain evidence="10">cv. UVA1</strain>
    </source>
</reference>
<keyword evidence="2" id="KW-0805">Transcription regulation</keyword>
<dbReference type="SMART" id="SM00774">
    <property type="entry name" value="WRKY"/>
    <property type="match status" value="1"/>
</dbReference>
<evidence type="ECO:0000256" key="1">
    <source>
        <dbReference type="ARBA" id="ARBA00004123"/>
    </source>
</evidence>
<keyword evidence="5" id="KW-0539">Nucleus</keyword>
<dbReference type="Pfam" id="PF03106">
    <property type="entry name" value="WRKY"/>
    <property type="match status" value="1"/>
</dbReference>
<dbReference type="PROSITE" id="PS50811">
    <property type="entry name" value="WRKY"/>
    <property type="match status" value="1"/>
</dbReference>
<feature type="region of interest" description="Disordered" evidence="7">
    <location>
        <begin position="207"/>
        <end position="300"/>
    </location>
</feature>
<dbReference type="GO" id="GO:0005634">
    <property type="term" value="C:nucleus"/>
    <property type="evidence" value="ECO:0007669"/>
    <property type="project" value="UniProtKB-SubCell"/>
</dbReference>